<dbReference type="GO" id="GO:0003714">
    <property type="term" value="F:transcription corepressor activity"/>
    <property type="evidence" value="ECO:0007669"/>
    <property type="project" value="TreeGrafter"/>
</dbReference>
<organism evidence="8 9">
    <name type="scientific">Latimeria chalumnae</name>
    <name type="common">Coelacanth</name>
    <dbReference type="NCBI Taxonomy" id="7897"/>
    <lineage>
        <taxon>Eukaryota</taxon>
        <taxon>Metazoa</taxon>
        <taxon>Chordata</taxon>
        <taxon>Craniata</taxon>
        <taxon>Vertebrata</taxon>
        <taxon>Euteleostomi</taxon>
        <taxon>Coelacanthiformes</taxon>
        <taxon>Coelacanthidae</taxon>
        <taxon>Latimeria</taxon>
    </lineage>
</organism>
<dbReference type="GO" id="GO:0007010">
    <property type="term" value="P:cytoskeleton organization"/>
    <property type="evidence" value="ECO:0007669"/>
    <property type="project" value="TreeGrafter"/>
</dbReference>
<evidence type="ECO:0000259" key="7">
    <source>
        <dbReference type="PROSITE" id="PS50023"/>
    </source>
</evidence>
<dbReference type="EMBL" id="AFYH01056840">
    <property type="status" value="NOT_ANNOTATED_CDS"/>
    <property type="molecule type" value="Genomic_DNA"/>
</dbReference>
<dbReference type="GO" id="GO:0046872">
    <property type="term" value="F:metal ion binding"/>
    <property type="evidence" value="ECO:0007669"/>
    <property type="project" value="UniProtKB-KW"/>
</dbReference>
<dbReference type="InParanoid" id="H3ARK6"/>
<dbReference type="FunFam" id="2.10.110.10:FF:000037">
    <property type="entry name" value="LIM domain-containing protein 1"/>
    <property type="match status" value="1"/>
</dbReference>
<dbReference type="EMBL" id="AFYH01056842">
    <property type="status" value="NOT_ANNOTATED_CDS"/>
    <property type="molecule type" value="Genomic_DNA"/>
</dbReference>
<feature type="compositionally biased region" description="Polar residues" evidence="6">
    <location>
        <begin position="141"/>
        <end position="161"/>
    </location>
</feature>
<dbReference type="Bgee" id="ENSLACG00000010809">
    <property type="expression patterns" value="Expressed in pectoral fin and 5 other cell types or tissues"/>
</dbReference>
<dbReference type="InterPro" id="IPR047245">
    <property type="entry name" value="Ajuba-like_LIM1"/>
</dbReference>
<dbReference type="EMBL" id="AFYH01056841">
    <property type="status" value="NOT_ANNOTATED_CDS"/>
    <property type="molecule type" value="Genomic_DNA"/>
</dbReference>
<reference evidence="8" key="3">
    <citation type="submission" date="2025-09" db="UniProtKB">
        <authorList>
            <consortium name="Ensembl"/>
        </authorList>
    </citation>
    <scope>IDENTIFICATION</scope>
</reference>
<dbReference type="EMBL" id="AFYH01056843">
    <property type="status" value="NOT_ANNOTATED_CDS"/>
    <property type="molecule type" value="Genomic_DNA"/>
</dbReference>
<feature type="region of interest" description="Disordered" evidence="6">
    <location>
        <begin position="1"/>
        <end position="63"/>
    </location>
</feature>
<dbReference type="GO" id="GO:0000932">
    <property type="term" value="C:P-body"/>
    <property type="evidence" value="ECO:0007669"/>
    <property type="project" value="TreeGrafter"/>
</dbReference>
<reference evidence="8" key="2">
    <citation type="submission" date="2025-08" db="UniProtKB">
        <authorList>
            <consortium name="Ensembl"/>
        </authorList>
    </citation>
    <scope>IDENTIFICATION</scope>
</reference>
<evidence type="ECO:0000256" key="4">
    <source>
        <dbReference type="ARBA" id="ARBA00023038"/>
    </source>
</evidence>
<dbReference type="OMA" id="HQGTANY"/>
<dbReference type="CDD" id="cd09355">
    <property type="entry name" value="LIM2_Ajuba_like"/>
    <property type="match status" value="1"/>
</dbReference>
<feature type="domain" description="LIM zinc-binding" evidence="7">
    <location>
        <begin position="333"/>
        <end position="394"/>
    </location>
</feature>
<dbReference type="GO" id="GO:0005912">
    <property type="term" value="C:adherens junction"/>
    <property type="evidence" value="ECO:0007669"/>
    <property type="project" value="TreeGrafter"/>
</dbReference>
<name>H3ARK6_LATCH</name>
<dbReference type="GO" id="GO:0001666">
    <property type="term" value="P:response to hypoxia"/>
    <property type="evidence" value="ECO:0007669"/>
    <property type="project" value="TreeGrafter"/>
</dbReference>
<dbReference type="InterPro" id="IPR001781">
    <property type="entry name" value="Znf_LIM"/>
</dbReference>
<feature type="compositionally biased region" description="Polar residues" evidence="6">
    <location>
        <begin position="123"/>
        <end position="134"/>
    </location>
</feature>
<keyword evidence="4 5" id="KW-0440">LIM domain</keyword>
<dbReference type="PANTHER" id="PTHR24219:SF7">
    <property type="entry name" value="LIM DOMAIN-CONTAINING PROTEIN AJUBA"/>
    <property type="match status" value="1"/>
</dbReference>
<dbReference type="Proteomes" id="UP000008672">
    <property type="component" value="Unassembled WGS sequence"/>
</dbReference>
<keyword evidence="2" id="KW-0677">Repeat</keyword>
<dbReference type="InterPro" id="IPR047248">
    <property type="entry name" value="Ajuba-like_LIM3"/>
</dbReference>
<evidence type="ECO:0000256" key="3">
    <source>
        <dbReference type="ARBA" id="ARBA00022833"/>
    </source>
</evidence>
<feature type="region of interest" description="Disordered" evidence="6">
    <location>
        <begin position="109"/>
        <end position="188"/>
    </location>
</feature>
<dbReference type="CDD" id="cd09352">
    <property type="entry name" value="LIM1_Ajuba_like"/>
    <property type="match status" value="1"/>
</dbReference>
<dbReference type="CDD" id="cd09438">
    <property type="entry name" value="LIM3_Ajuba_like"/>
    <property type="match status" value="1"/>
</dbReference>
<gene>
    <name evidence="8" type="primary">LOC102357779</name>
</gene>
<dbReference type="eggNOG" id="KOG1701">
    <property type="taxonomic scope" value="Eukaryota"/>
</dbReference>
<evidence type="ECO:0000256" key="5">
    <source>
        <dbReference type="PROSITE-ProRule" id="PRU00125"/>
    </source>
</evidence>
<dbReference type="AlphaFoldDB" id="H3ARK6"/>
<feature type="region of interest" description="Disordered" evidence="6">
    <location>
        <begin position="290"/>
        <end position="315"/>
    </location>
</feature>
<dbReference type="InterPro" id="IPR047172">
    <property type="entry name" value="Ajuba-like"/>
</dbReference>
<dbReference type="PROSITE" id="PS50023">
    <property type="entry name" value="LIM_DOMAIN_2"/>
    <property type="match status" value="2"/>
</dbReference>
<feature type="compositionally biased region" description="Basic and acidic residues" evidence="6">
    <location>
        <begin position="1"/>
        <end position="17"/>
    </location>
</feature>
<dbReference type="SMART" id="SM00132">
    <property type="entry name" value="LIM"/>
    <property type="match status" value="3"/>
</dbReference>
<keyword evidence="9" id="KW-1185">Reference proteome</keyword>
<dbReference type="STRING" id="7897.ENSLACP00000012277"/>
<keyword evidence="1 5" id="KW-0479">Metal-binding</keyword>
<keyword evidence="3 5" id="KW-0862">Zinc</keyword>
<evidence type="ECO:0000313" key="9">
    <source>
        <dbReference type="Proteomes" id="UP000008672"/>
    </source>
</evidence>
<evidence type="ECO:0000313" key="8">
    <source>
        <dbReference type="Ensembl" id="ENSLACP00000012277.1"/>
    </source>
</evidence>
<dbReference type="GO" id="GO:0005634">
    <property type="term" value="C:nucleus"/>
    <property type="evidence" value="ECO:0007669"/>
    <property type="project" value="TreeGrafter"/>
</dbReference>
<dbReference type="PANTHER" id="PTHR24219">
    <property type="entry name" value="LIM DOMAIN-CONTAINING PROTEIN JUB"/>
    <property type="match status" value="1"/>
</dbReference>
<dbReference type="GO" id="GO:0035331">
    <property type="term" value="P:negative regulation of hippo signaling"/>
    <property type="evidence" value="ECO:0007669"/>
    <property type="project" value="TreeGrafter"/>
</dbReference>
<evidence type="ECO:0000256" key="2">
    <source>
        <dbReference type="ARBA" id="ARBA00022737"/>
    </source>
</evidence>
<dbReference type="InterPro" id="IPR047247">
    <property type="entry name" value="Ajuba-like_LIM2"/>
</dbReference>
<dbReference type="Gene3D" id="2.10.110.10">
    <property type="entry name" value="Cysteine Rich Protein"/>
    <property type="match status" value="3"/>
</dbReference>
<dbReference type="Pfam" id="PF00412">
    <property type="entry name" value="LIM"/>
    <property type="match status" value="3"/>
</dbReference>
<dbReference type="HOGENOM" id="CLU_001357_11_2_1"/>
<proteinExistence type="predicted"/>
<dbReference type="GO" id="GO:0005667">
    <property type="term" value="C:transcription regulator complex"/>
    <property type="evidence" value="ECO:0007669"/>
    <property type="project" value="TreeGrafter"/>
</dbReference>
<feature type="domain" description="LIM zinc-binding" evidence="7">
    <location>
        <begin position="447"/>
        <end position="516"/>
    </location>
</feature>
<evidence type="ECO:0000256" key="1">
    <source>
        <dbReference type="ARBA" id="ARBA00022723"/>
    </source>
</evidence>
<protein>
    <submittedName>
        <fullName evidence="8">Ajuba LIM protein</fullName>
    </submittedName>
</protein>
<dbReference type="FunCoup" id="H3ARK6">
    <property type="interactions" value="446"/>
</dbReference>
<dbReference type="GeneTree" id="ENSGT00940000160978"/>
<dbReference type="Ensembl" id="ENSLACT00000012369.1">
    <property type="protein sequence ID" value="ENSLACP00000012277.1"/>
    <property type="gene ID" value="ENSLACG00000010809.1"/>
</dbReference>
<evidence type="ECO:0000256" key="6">
    <source>
        <dbReference type="SAM" id="MobiDB-lite"/>
    </source>
</evidence>
<sequence>MERIGEKASRLLERLKLSDSGNSKLGKKPGRKGVQGPDPSRVVNAGTHSSSNPKSAIWIRGGSNLDGQEAELVESSRSRRGSAILDRDKRKCPNVEVVVVVVRSPQRFSSPRSSVLLHEGVNSPRSSYASNTSDNSKHSSPRTSLNFECGSHPSSNRTSGISVGYDQRHGSPQSSSGGPGPFIPPSGPMDMKLGLPAYTDLDSAFKCLCNQMNGVVHQESRHSYPPAAGSPSAKKFDHHCGRYSGQWPQAVRRSLIGYPELPVMSVRTSVGERCPEDLILLLAAGRDPFEGSHPADSQGPEVSSSEVSHYLSKPQELPRGRCPDLEAKEEYFGTCIKCNKGVYGWENACQAMDSLFHTRCFVCCSCGRTLRGKAFYNVNGSVYCEEDYLLFFSRFNLKEILQALGKSYHPGCFRCLVCNKHLDGVPFTVDMSNQVYCVTDYHKIFAPKCAACCQPILPAEGCEEILRVVSEDRDYHFECYHCEDCRIQLSDEDGFQCFPLDRHLLCRSCHVRRLTLPLARLPQNNL</sequence>
<accession>H3ARK6</accession>
<dbReference type="SUPFAM" id="SSF57716">
    <property type="entry name" value="Glucocorticoid receptor-like (DNA-binding domain)"/>
    <property type="match status" value="3"/>
</dbReference>
<reference evidence="9" key="1">
    <citation type="submission" date="2011-08" db="EMBL/GenBank/DDBJ databases">
        <title>The draft genome of Latimeria chalumnae.</title>
        <authorList>
            <person name="Di Palma F."/>
            <person name="Alfoldi J."/>
            <person name="Johnson J."/>
            <person name="Berlin A."/>
            <person name="Gnerre S."/>
            <person name="Jaffe D."/>
            <person name="MacCallum I."/>
            <person name="Young S."/>
            <person name="Walker B.J."/>
            <person name="Lander E."/>
            <person name="Lindblad-Toh K."/>
        </authorList>
    </citation>
    <scope>NUCLEOTIDE SEQUENCE [LARGE SCALE GENOMIC DNA]</scope>
    <source>
        <strain evidence="9">Wild caught</strain>
    </source>
</reference>